<feature type="region of interest" description="Disordered" evidence="5">
    <location>
        <begin position="678"/>
        <end position="708"/>
    </location>
</feature>
<dbReference type="AlphaFoldDB" id="A0AAD3P5C2"/>
<dbReference type="InterPro" id="IPR056067">
    <property type="entry name" value="DUF7650"/>
</dbReference>
<dbReference type="PANTHER" id="PTHR13859">
    <property type="entry name" value="ATROPHIN-RELATED"/>
    <property type="match status" value="1"/>
</dbReference>
<gene>
    <name evidence="8" type="ORF">Nepgr_001567</name>
</gene>
<proteinExistence type="predicted"/>
<feature type="compositionally biased region" description="Polar residues" evidence="5">
    <location>
        <begin position="749"/>
        <end position="758"/>
    </location>
</feature>
<evidence type="ECO:0000256" key="2">
    <source>
        <dbReference type="ARBA" id="ARBA00023015"/>
    </source>
</evidence>
<evidence type="ECO:0000313" key="8">
    <source>
        <dbReference type="EMBL" id="GMG99727.1"/>
    </source>
</evidence>
<evidence type="ECO:0000259" key="6">
    <source>
        <dbReference type="Pfam" id="PF24662"/>
    </source>
</evidence>
<dbReference type="GO" id="GO:0005634">
    <property type="term" value="C:nucleus"/>
    <property type="evidence" value="ECO:0007669"/>
    <property type="project" value="UniProtKB-SubCell"/>
</dbReference>
<dbReference type="Pfam" id="PF25826">
    <property type="entry name" value="DUF7952"/>
    <property type="match status" value="1"/>
</dbReference>
<sequence>MHPRIGDEYQVQIPPMLTDSECLQLLTNPAESKVMGNVSHSFLIGLPVSVTWVYNEVKFIKDEHVELPCNQADAAYPNEFVISKNVTKRQSSFNDKDQNLKFHLDDQMSMHNGYNPVPGLSADSWSDFEVGCFLLGLYIFGKNLLQVKLFMESKEMGQILAFYYGRFYRSHGYCRWSDCRKTRNKKCVLGQKIFMGCRQQELFSRLLPRLSEESKNSLQEAYKVFVEGGASFEDYVITLKKMVGIRALVEAVGLGKGKDDLTTLAVEASKTSHMFHFRPEIPSGKACSSLSCADIIKFLTGDFRLSKARSNDLFWEAVWPRLLAKGWHSEQPNSDGYTGSKNCLVFLMPGIKKFSRKKLVKGDHYFDSVSDVLSKVASEPELLEMDDGETGASSSKVKNGWATKVNSDDDGDASDHQRHCYLKPRVSATSGNLMKFTVVDTSLLHAEKPSKIRELRSLPVETKSFSALRNRSRAIEVSLSGNFPLNSQQNSLISTHNEVLSNGCHGNQRMQSHNLVPPKRLLENEGITSLSTDLQLRPIKHQFRRRSKSGQSNYLGPALKRPRLTACTEEIFSVSSSIVELEESFSNLSLPSGKKDAGSKAGRFLRKASSVNSAAAASSHEKSGDCANSDIYREQDDRPKAPEFIDLNLPQVLTESKSSGQLEVEAEGMQCHKKEFIEGSGAADVPQKEQQLPTAGSRRQSTRNRPLTTKALEALEIGLLNPRQTRKRRPNWAQEQRSRPSSRLHVRSTKSADCSNDSDATEYAATQLCNGRAETLTHPLFQTEKEAASELLGISKAPNYSEGS</sequence>
<keyword evidence="3" id="KW-0804">Transcription</keyword>
<evidence type="ECO:0000256" key="1">
    <source>
        <dbReference type="ARBA" id="ARBA00004123"/>
    </source>
</evidence>
<evidence type="ECO:0000256" key="5">
    <source>
        <dbReference type="SAM" id="MobiDB-lite"/>
    </source>
</evidence>
<keyword evidence="4" id="KW-0539">Nucleus</keyword>
<name>A0AAD3P5C2_NEPGR</name>
<evidence type="ECO:0008006" key="10">
    <source>
        <dbReference type="Google" id="ProtNLM"/>
    </source>
</evidence>
<keyword evidence="9" id="KW-1185">Reference proteome</keyword>
<dbReference type="EMBL" id="BSYO01000001">
    <property type="protein sequence ID" value="GMG99727.1"/>
    <property type="molecule type" value="Genomic_DNA"/>
</dbReference>
<evidence type="ECO:0000259" key="7">
    <source>
        <dbReference type="Pfam" id="PF25826"/>
    </source>
</evidence>
<accession>A0AAD3P5C2</accession>
<reference evidence="8" key="1">
    <citation type="submission" date="2023-05" db="EMBL/GenBank/DDBJ databases">
        <title>Nepenthes gracilis genome sequencing.</title>
        <authorList>
            <person name="Fukushima K."/>
        </authorList>
    </citation>
    <scope>NUCLEOTIDE SEQUENCE</scope>
    <source>
        <strain evidence="8">SING2019-196</strain>
    </source>
</reference>
<organism evidence="8 9">
    <name type="scientific">Nepenthes gracilis</name>
    <name type="common">Slender pitcher plant</name>
    <dbReference type="NCBI Taxonomy" id="150966"/>
    <lineage>
        <taxon>Eukaryota</taxon>
        <taxon>Viridiplantae</taxon>
        <taxon>Streptophyta</taxon>
        <taxon>Embryophyta</taxon>
        <taxon>Tracheophyta</taxon>
        <taxon>Spermatophyta</taxon>
        <taxon>Magnoliopsida</taxon>
        <taxon>eudicotyledons</taxon>
        <taxon>Gunneridae</taxon>
        <taxon>Pentapetalae</taxon>
        <taxon>Caryophyllales</taxon>
        <taxon>Nepenthaceae</taxon>
        <taxon>Nepenthes</taxon>
    </lineage>
</organism>
<feature type="domain" description="DUF7952" evidence="7">
    <location>
        <begin position="125"/>
        <end position="255"/>
    </location>
</feature>
<evidence type="ECO:0000313" key="9">
    <source>
        <dbReference type="Proteomes" id="UP001279734"/>
    </source>
</evidence>
<comment type="caution">
    <text evidence="8">The sequence shown here is derived from an EMBL/GenBank/DDBJ whole genome shotgun (WGS) entry which is preliminary data.</text>
</comment>
<dbReference type="Pfam" id="PF24662">
    <property type="entry name" value="DUF7650"/>
    <property type="match status" value="1"/>
</dbReference>
<keyword evidence="2" id="KW-0805">Transcription regulation</keyword>
<feature type="compositionally biased region" description="Polar residues" evidence="5">
    <location>
        <begin position="688"/>
        <end position="707"/>
    </location>
</feature>
<feature type="region of interest" description="Disordered" evidence="5">
    <location>
        <begin position="384"/>
        <end position="415"/>
    </location>
</feature>
<dbReference type="Proteomes" id="UP001279734">
    <property type="component" value="Unassembled WGS sequence"/>
</dbReference>
<evidence type="ECO:0000256" key="4">
    <source>
        <dbReference type="ARBA" id="ARBA00023242"/>
    </source>
</evidence>
<dbReference type="PANTHER" id="PTHR13859:SF11">
    <property type="entry name" value="GRUNGE, ISOFORM J"/>
    <property type="match status" value="1"/>
</dbReference>
<comment type="subcellular location">
    <subcellularLocation>
        <location evidence="1">Nucleus</location>
    </subcellularLocation>
</comment>
<feature type="region of interest" description="Disordered" evidence="5">
    <location>
        <begin position="612"/>
        <end position="632"/>
    </location>
</feature>
<evidence type="ECO:0000256" key="3">
    <source>
        <dbReference type="ARBA" id="ARBA00023163"/>
    </source>
</evidence>
<dbReference type="InterPro" id="IPR057712">
    <property type="entry name" value="DUF7952"/>
</dbReference>
<protein>
    <recommendedName>
        <fullName evidence="10">SANT domain-containing protein</fullName>
    </recommendedName>
</protein>
<feature type="domain" description="DUF7650" evidence="6">
    <location>
        <begin position="293"/>
        <end position="380"/>
    </location>
</feature>
<feature type="region of interest" description="Disordered" evidence="5">
    <location>
        <begin position="721"/>
        <end position="760"/>
    </location>
</feature>
<dbReference type="GO" id="GO:0003714">
    <property type="term" value="F:transcription corepressor activity"/>
    <property type="evidence" value="ECO:0007669"/>
    <property type="project" value="TreeGrafter"/>
</dbReference>